<dbReference type="CDD" id="cd20292">
    <property type="entry name" value="cupin_QdtA-like"/>
    <property type="match status" value="1"/>
</dbReference>
<dbReference type="EMBL" id="CP012898">
    <property type="protein sequence ID" value="ALJ04666.1"/>
    <property type="molecule type" value="Genomic_DNA"/>
</dbReference>
<keyword evidence="3" id="KW-1185">Reference proteome</keyword>
<dbReference type="Pfam" id="PF05523">
    <property type="entry name" value="FdtA"/>
    <property type="match status" value="1"/>
</dbReference>
<dbReference type="InterPro" id="IPR008894">
    <property type="entry name" value="QdtA_cupin_dom"/>
</dbReference>
<gene>
    <name evidence="2" type="ORF">APS56_05750</name>
</gene>
<name>A0A0P0D9R1_9FLAO</name>
<dbReference type="SUPFAM" id="SSF51182">
    <property type="entry name" value="RmlC-like cupins"/>
    <property type="match status" value="1"/>
</dbReference>
<dbReference type="RefSeq" id="WP_054725859.1">
    <property type="nucleotide sequence ID" value="NZ_CP012898.1"/>
</dbReference>
<protein>
    <recommendedName>
        <fullName evidence="1">Sugar 3,4-ketoisomerase QdtA cupin domain-containing protein</fullName>
    </recommendedName>
</protein>
<dbReference type="STRING" id="1736674.APS56_05750"/>
<reference evidence="2 3" key="1">
    <citation type="submission" date="2015-10" db="EMBL/GenBank/DDBJ databases">
        <authorList>
            <person name="Gilbert D.G."/>
        </authorList>
    </citation>
    <scope>NUCLEOTIDE SEQUENCE [LARGE SCALE GENOMIC DNA]</scope>
    <source>
        <strain evidence="3">HZ-22</strain>
    </source>
</reference>
<proteinExistence type="predicted"/>
<dbReference type="Gene3D" id="2.60.120.10">
    <property type="entry name" value="Jelly Rolls"/>
    <property type="match status" value="1"/>
</dbReference>
<sequence length="137" mass="15549">MDSTIKDCMIIDIPKIEDQRGNLSVIEKDIIPYEIKRVYYLYDVPSGSFRGGHAHKNLTQFLIALSGSFDIHLNNGKETKTVNLNRPNKGLLIPSGTWREIDNFSSGAVCLVLASDVFDEADYIRDFDDFISYKNLK</sequence>
<feature type="domain" description="Sugar 3,4-ketoisomerase QdtA cupin" evidence="1">
    <location>
        <begin position="7"/>
        <end position="134"/>
    </location>
</feature>
<dbReference type="Proteomes" id="UP000057981">
    <property type="component" value="Chromosome"/>
</dbReference>
<dbReference type="OrthoDB" id="9795513at2"/>
<dbReference type="InterPro" id="IPR014710">
    <property type="entry name" value="RmlC-like_jellyroll"/>
</dbReference>
<dbReference type="InterPro" id="IPR011051">
    <property type="entry name" value="RmlC_Cupin_sf"/>
</dbReference>
<evidence type="ECO:0000313" key="2">
    <source>
        <dbReference type="EMBL" id="ALJ04666.1"/>
    </source>
</evidence>
<accession>A0A0P0D9R1</accession>
<organism evidence="2 3">
    <name type="scientific">Pseudalgibacter alginicilyticus</name>
    <dbReference type="NCBI Taxonomy" id="1736674"/>
    <lineage>
        <taxon>Bacteria</taxon>
        <taxon>Pseudomonadati</taxon>
        <taxon>Bacteroidota</taxon>
        <taxon>Flavobacteriia</taxon>
        <taxon>Flavobacteriales</taxon>
        <taxon>Flavobacteriaceae</taxon>
        <taxon>Pseudalgibacter</taxon>
    </lineage>
</organism>
<dbReference type="AlphaFoldDB" id="A0A0P0D9R1"/>
<dbReference type="KEGG" id="ahz:APS56_05750"/>
<evidence type="ECO:0000313" key="3">
    <source>
        <dbReference type="Proteomes" id="UP000057981"/>
    </source>
</evidence>
<evidence type="ECO:0000259" key="1">
    <source>
        <dbReference type="Pfam" id="PF05523"/>
    </source>
</evidence>